<evidence type="ECO:0000256" key="3">
    <source>
        <dbReference type="PROSITE-ProRule" id="PRU00339"/>
    </source>
</evidence>
<reference evidence="5 6" key="1">
    <citation type="submission" date="2017-06" db="EMBL/GenBank/DDBJ databases">
        <title>Complete genome of Helicobacter apodemus.</title>
        <authorList>
            <person name="Cho S."/>
        </authorList>
    </citation>
    <scope>NUCLEOTIDE SEQUENCE [LARGE SCALE GENOMIC DNA]</scope>
    <source>
        <strain evidence="6">SNUVETPUB-15-01</strain>
    </source>
</reference>
<dbReference type="KEGG" id="had:CDV25_00600"/>
<feature type="repeat" description="TPR" evidence="3">
    <location>
        <begin position="274"/>
        <end position="307"/>
    </location>
</feature>
<keyword evidence="1" id="KW-0677">Repeat</keyword>
<keyword evidence="2 3" id="KW-0802">TPR repeat</keyword>
<evidence type="ECO:0000256" key="4">
    <source>
        <dbReference type="SAM" id="Phobius"/>
    </source>
</evidence>
<dbReference type="AlphaFoldDB" id="A0A2U8FBL2"/>
<dbReference type="Gene3D" id="1.25.40.10">
    <property type="entry name" value="Tetratricopeptide repeat domain"/>
    <property type="match status" value="3"/>
</dbReference>
<proteinExistence type="predicted"/>
<dbReference type="EMBL" id="CP021886">
    <property type="protein sequence ID" value="AWI33418.1"/>
    <property type="molecule type" value="Genomic_DNA"/>
</dbReference>
<organism evidence="5 6">
    <name type="scientific">Helicobacter apodemus</name>
    <dbReference type="NCBI Taxonomy" id="135569"/>
    <lineage>
        <taxon>Bacteria</taxon>
        <taxon>Pseudomonadati</taxon>
        <taxon>Campylobacterota</taxon>
        <taxon>Epsilonproteobacteria</taxon>
        <taxon>Campylobacterales</taxon>
        <taxon>Helicobacteraceae</taxon>
        <taxon>Helicobacter</taxon>
    </lineage>
</organism>
<dbReference type="OrthoDB" id="5346105at2"/>
<dbReference type="RefSeq" id="WP_108910322.1">
    <property type="nucleotide sequence ID" value="NZ_CP021886.1"/>
</dbReference>
<evidence type="ECO:0000313" key="5">
    <source>
        <dbReference type="EMBL" id="AWI33418.1"/>
    </source>
</evidence>
<evidence type="ECO:0000313" key="6">
    <source>
        <dbReference type="Proteomes" id="UP000244890"/>
    </source>
</evidence>
<dbReference type="PROSITE" id="PS50293">
    <property type="entry name" value="TPR_REGION"/>
    <property type="match status" value="1"/>
</dbReference>
<keyword evidence="4" id="KW-1133">Transmembrane helix</keyword>
<gene>
    <name evidence="5" type="ORF">CDV25_00600</name>
</gene>
<dbReference type="InterPro" id="IPR011990">
    <property type="entry name" value="TPR-like_helical_dom_sf"/>
</dbReference>
<dbReference type="PROSITE" id="PS50005">
    <property type="entry name" value="TPR"/>
    <property type="match status" value="2"/>
</dbReference>
<evidence type="ECO:0000256" key="1">
    <source>
        <dbReference type="ARBA" id="ARBA00022737"/>
    </source>
</evidence>
<dbReference type="Pfam" id="PF13174">
    <property type="entry name" value="TPR_6"/>
    <property type="match status" value="1"/>
</dbReference>
<feature type="repeat" description="TPR" evidence="3">
    <location>
        <begin position="461"/>
        <end position="494"/>
    </location>
</feature>
<dbReference type="SUPFAM" id="SSF48452">
    <property type="entry name" value="TPR-like"/>
    <property type="match status" value="3"/>
</dbReference>
<dbReference type="InterPro" id="IPR050498">
    <property type="entry name" value="Ycf3"/>
</dbReference>
<name>A0A2U8FBL2_9HELI</name>
<accession>A0A2U8FBL2</accession>
<dbReference type="PANTHER" id="PTHR44858">
    <property type="entry name" value="TETRATRICOPEPTIDE REPEAT PROTEIN 6"/>
    <property type="match status" value="1"/>
</dbReference>
<dbReference type="SMART" id="SM00028">
    <property type="entry name" value="TPR"/>
    <property type="match status" value="3"/>
</dbReference>
<sequence length="794" mass="90375">MPSEELKENIIQLDDDFDIVRDVLDKESKEKKPPTKIEKILHFFNTHKKLSVILALLLGVLIVAFIFIMGSLFSKEEAMLSQEEESIVSPPQFSIEGGGEIIVDEGELEELIGKANFLYMNGNKEEALDLYGRIASYSEGLSSYNLGVAQMQQEAYKGALKSFQTAIDVGEYRVISALNAAVSSLYLKESLQYQYYLQLAQTYLPYAANLPIHSYLYGLIHYYQGNYIEAISPLTHQNTPYYKQQNDRLLAALYSYFNSNRKAIAYLDNDSLESKEWFNLALLYARIGEYRQADKFLARIIDESGNTLEVDMASALVKLKLARFNQAVSFLKPYADNQEMIDKNPYPIKVVLRDDFFDVNIAQKRFWNEFGGSKLNAYEILFYYAPYRVFDAKEALYVIQEGGINISIENLQEAKEVLLRGQTISKVNRNIASAILEILSGDIRIANGILQGAVTQYPNHAILHYNLGLNYAQMGDYDKSYQHFIRSFHLNPKDVQAGIFALASAKLTHRDFSRLESDVGKEVVNFQGSKEEMQFLQVLLNFVRDGSPASLGFLEQSSSNILIYYALNFVQGVLLGDQSLLINSSHHLKNLQPRDPLSNLLELLALNYYDDPKTLSLKLQSYYQDKNLNKDLIYYGPSIVREMYIKVGHIVGTLHYVQQDLDYRLISERKDVRGVTQALALTYIYLQEFEKAFTLYNNLIDDLKENDTQTLFLAAVAAIGAGHTENAAALLQLSKLEAPTNYETRVANGLLYLQEKNFNAANSQFTVIGDSEQKSDYFDFKIDTSYLLRRINMD</sequence>
<dbReference type="PANTHER" id="PTHR44858:SF1">
    <property type="entry name" value="UDP-N-ACETYLGLUCOSAMINE--PEPTIDE N-ACETYLGLUCOSAMINYLTRANSFERASE SPINDLY-RELATED"/>
    <property type="match status" value="1"/>
</dbReference>
<keyword evidence="4" id="KW-0472">Membrane</keyword>
<dbReference type="Proteomes" id="UP000244890">
    <property type="component" value="Chromosome"/>
</dbReference>
<evidence type="ECO:0000256" key="2">
    <source>
        <dbReference type="ARBA" id="ARBA00022803"/>
    </source>
</evidence>
<dbReference type="InterPro" id="IPR019734">
    <property type="entry name" value="TPR_rpt"/>
</dbReference>
<evidence type="ECO:0008006" key="7">
    <source>
        <dbReference type="Google" id="ProtNLM"/>
    </source>
</evidence>
<keyword evidence="4" id="KW-0812">Transmembrane</keyword>
<protein>
    <recommendedName>
        <fullName evidence="7">Tetratricopeptide repeat protein</fullName>
    </recommendedName>
</protein>
<feature type="transmembrane region" description="Helical" evidence="4">
    <location>
        <begin position="50"/>
        <end position="73"/>
    </location>
</feature>